<evidence type="ECO:0000256" key="1">
    <source>
        <dbReference type="SAM" id="MobiDB-lite"/>
    </source>
</evidence>
<feature type="compositionally biased region" description="Basic residues" evidence="1">
    <location>
        <begin position="35"/>
        <end position="44"/>
    </location>
</feature>
<evidence type="ECO:0000313" key="2">
    <source>
        <dbReference type="EMBL" id="KAA1083595.1"/>
    </source>
</evidence>
<evidence type="ECO:0000313" key="3">
    <source>
        <dbReference type="Proteomes" id="UP000325313"/>
    </source>
</evidence>
<accession>A0A5B0N2Z8</accession>
<dbReference type="EMBL" id="VDEP01000437">
    <property type="protein sequence ID" value="KAA1083595.1"/>
    <property type="molecule type" value="Genomic_DNA"/>
</dbReference>
<comment type="caution">
    <text evidence="2">The sequence shown here is derived from an EMBL/GenBank/DDBJ whole genome shotgun (WGS) entry which is preliminary data.</text>
</comment>
<gene>
    <name evidence="2" type="ORF">PGTUg99_000240</name>
</gene>
<reference evidence="2 3" key="1">
    <citation type="submission" date="2019-05" db="EMBL/GenBank/DDBJ databases">
        <title>Emergence of the Ug99 lineage of the wheat stem rust pathogen through somatic hybridization.</title>
        <authorList>
            <person name="Li F."/>
            <person name="Upadhyaya N.M."/>
            <person name="Sperschneider J."/>
            <person name="Matny O."/>
            <person name="Nguyen-Phuc H."/>
            <person name="Mago R."/>
            <person name="Raley C."/>
            <person name="Miller M.E."/>
            <person name="Silverstein K.A.T."/>
            <person name="Henningsen E."/>
            <person name="Hirsch C.D."/>
            <person name="Visser B."/>
            <person name="Pretorius Z.A."/>
            <person name="Steffenson B.J."/>
            <person name="Schwessinger B."/>
            <person name="Dodds P.N."/>
            <person name="Figueroa M."/>
        </authorList>
    </citation>
    <scope>NUCLEOTIDE SEQUENCE [LARGE SCALE GENOMIC DNA]</scope>
    <source>
        <strain evidence="2 3">Ug99</strain>
    </source>
</reference>
<sequence>MPKLGAGAQRSGAPIGVTPANWSILPANWREPRRPARGHTRPRGPRPCLARQLGNVARQLANPPGASAGGPCLTLDDPGHVLPANWRIRAAGPVGRRARSPPGTRRCRTHDGEVSTNKSSQGRADAQRLVATRLLDRVHDPLGHFSRLQRIYPRAR</sequence>
<feature type="region of interest" description="Disordered" evidence="1">
    <location>
        <begin position="28"/>
        <end position="47"/>
    </location>
</feature>
<feature type="region of interest" description="Disordered" evidence="1">
    <location>
        <begin position="92"/>
        <end position="125"/>
    </location>
</feature>
<protein>
    <submittedName>
        <fullName evidence="2">Uncharacterized protein</fullName>
    </submittedName>
</protein>
<proteinExistence type="predicted"/>
<dbReference type="AlphaFoldDB" id="A0A5B0N2Z8"/>
<name>A0A5B0N2Z8_PUCGR</name>
<dbReference type="Proteomes" id="UP000325313">
    <property type="component" value="Unassembled WGS sequence"/>
</dbReference>
<organism evidence="2 3">
    <name type="scientific">Puccinia graminis f. sp. tritici</name>
    <dbReference type="NCBI Taxonomy" id="56615"/>
    <lineage>
        <taxon>Eukaryota</taxon>
        <taxon>Fungi</taxon>
        <taxon>Dikarya</taxon>
        <taxon>Basidiomycota</taxon>
        <taxon>Pucciniomycotina</taxon>
        <taxon>Pucciniomycetes</taxon>
        <taxon>Pucciniales</taxon>
        <taxon>Pucciniaceae</taxon>
        <taxon>Puccinia</taxon>
    </lineage>
</organism>